<evidence type="ECO:0000256" key="1">
    <source>
        <dbReference type="SAM" id="MobiDB-lite"/>
    </source>
</evidence>
<dbReference type="CDD" id="cd00552">
    <property type="entry name" value="RaiA"/>
    <property type="match status" value="1"/>
</dbReference>
<accession>A0A5C6CZZ5</accession>
<dbReference type="OrthoDB" id="276526at2"/>
<organism evidence="2 3">
    <name type="scientific">Bythopirellula polymerisocia</name>
    <dbReference type="NCBI Taxonomy" id="2528003"/>
    <lineage>
        <taxon>Bacteria</taxon>
        <taxon>Pseudomonadati</taxon>
        <taxon>Planctomycetota</taxon>
        <taxon>Planctomycetia</taxon>
        <taxon>Pirellulales</taxon>
        <taxon>Lacipirellulaceae</taxon>
        <taxon>Bythopirellula</taxon>
    </lineage>
</organism>
<evidence type="ECO:0000313" key="2">
    <source>
        <dbReference type="EMBL" id="TWU29505.1"/>
    </source>
</evidence>
<gene>
    <name evidence="2" type="primary">hpf</name>
    <name evidence="2" type="ORF">Pla144_02830</name>
</gene>
<dbReference type="InterPro" id="IPR036567">
    <property type="entry name" value="RHF-like"/>
</dbReference>
<dbReference type="Pfam" id="PF02482">
    <property type="entry name" value="Ribosomal_S30AE"/>
    <property type="match status" value="1"/>
</dbReference>
<dbReference type="SUPFAM" id="SSF69754">
    <property type="entry name" value="Ribosome binding protein Y (YfiA homologue)"/>
    <property type="match status" value="1"/>
</dbReference>
<keyword evidence="3" id="KW-1185">Reference proteome</keyword>
<dbReference type="AlphaFoldDB" id="A0A5C6CZZ5"/>
<reference evidence="2 3" key="1">
    <citation type="submission" date="2019-02" db="EMBL/GenBank/DDBJ databases">
        <title>Deep-cultivation of Planctomycetes and their phenomic and genomic characterization uncovers novel biology.</title>
        <authorList>
            <person name="Wiegand S."/>
            <person name="Jogler M."/>
            <person name="Boedeker C."/>
            <person name="Pinto D."/>
            <person name="Vollmers J."/>
            <person name="Rivas-Marin E."/>
            <person name="Kohn T."/>
            <person name="Peeters S.H."/>
            <person name="Heuer A."/>
            <person name="Rast P."/>
            <person name="Oberbeckmann S."/>
            <person name="Bunk B."/>
            <person name="Jeske O."/>
            <person name="Meyerdierks A."/>
            <person name="Storesund J.E."/>
            <person name="Kallscheuer N."/>
            <person name="Luecker S."/>
            <person name="Lage O.M."/>
            <person name="Pohl T."/>
            <person name="Merkel B.J."/>
            <person name="Hornburger P."/>
            <person name="Mueller R.-W."/>
            <person name="Bruemmer F."/>
            <person name="Labrenz M."/>
            <person name="Spormann A.M."/>
            <person name="Op Den Camp H."/>
            <person name="Overmann J."/>
            <person name="Amann R."/>
            <person name="Jetten M.S.M."/>
            <person name="Mascher T."/>
            <person name="Medema M.H."/>
            <person name="Devos D.P."/>
            <person name="Kaster A.-K."/>
            <person name="Ovreas L."/>
            <person name="Rohde M."/>
            <person name="Galperin M.Y."/>
            <person name="Jogler C."/>
        </authorList>
    </citation>
    <scope>NUCLEOTIDE SEQUENCE [LARGE SCALE GENOMIC DNA]</scope>
    <source>
        <strain evidence="2 3">Pla144</strain>
    </source>
</reference>
<feature type="compositionally biased region" description="Basic and acidic residues" evidence="1">
    <location>
        <begin position="94"/>
        <end position="107"/>
    </location>
</feature>
<comment type="caution">
    <text evidence="2">The sequence shown here is derived from an EMBL/GenBank/DDBJ whole genome shotgun (WGS) entry which is preliminary data.</text>
</comment>
<dbReference type="InterPro" id="IPR003489">
    <property type="entry name" value="RHF/RaiA"/>
</dbReference>
<dbReference type="Proteomes" id="UP000318437">
    <property type="component" value="Unassembled WGS sequence"/>
</dbReference>
<dbReference type="Gene3D" id="3.30.160.100">
    <property type="entry name" value="Ribosome hibernation promotion factor-like"/>
    <property type="match status" value="1"/>
</dbReference>
<name>A0A5C6CZZ5_9BACT</name>
<evidence type="ECO:0000313" key="3">
    <source>
        <dbReference type="Proteomes" id="UP000318437"/>
    </source>
</evidence>
<feature type="region of interest" description="Disordered" evidence="1">
    <location>
        <begin position="94"/>
        <end position="124"/>
    </location>
</feature>
<proteinExistence type="predicted"/>
<dbReference type="EMBL" id="SJPS01000001">
    <property type="protein sequence ID" value="TWU29505.1"/>
    <property type="molecule type" value="Genomic_DNA"/>
</dbReference>
<dbReference type="NCBIfam" id="TIGR00741">
    <property type="entry name" value="yfiA"/>
    <property type="match status" value="1"/>
</dbReference>
<sequence>MQVSISARHGHLGEASQEKLKARAEKLARIFERIMAIEVTVDLKNEQVPEVGIHVSAEHKHDFVAHATSETLQGALDGAVQKIEQQLRKYKERVQERHRNSNARHMDVGANLAEEGVADELVEE</sequence>
<protein>
    <submittedName>
        <fullName evidence="2">Ribosome hibernation promoting factor</fullName>
    </submittedName>
</protein>